<gene>
    <name evidence="2" type="ORF">S12H4_27459</name>
</gene>
<protein>
    <recommendedName>
        <fullName evidence="1">Elongation factor EFG domain-containing protein</fullName>
    </recommendedName>
</protein>
<dbReference type="InterPro" id="IPR035647">
    <property type="entry name" value="EFG_III/V"/>
</dbReference>
<reference evidence="2" key="1">
    <citation type="journal article" date="2014" name="Front. Microbiol.">
        <title>High frequency of phylogenetically diverse reductive dehalogenase-homologous genes in deep subseafloor sedimentary metagenomes.</title>
        <authorList>
            <person name="Kawai M."/>
            <person name="Futagami T."/>
            <person name="Toyoda A."/>
            <person name="Takaki Y."/>
            <person name="Nishi S."/>
            <person name="Hori S."/>
            <person name="Arai W."/>
            <person name="Tsubouchi T."/>
            <person name="Morono Y."/>
            <person name="Uchiyama I."/>
            <person name="Ito T."/>
            <person name="Fujiyama A."/>
            <person name="Inagaki F."/>
            <person name="Takami H."/>
        </authorList>
    </citation>
    <scope>NUCLEOTIDE SEQUENCE</scope>
    <source>
        <strain evidence="2">Expedition CK06-06</strain>
    </source>
</reference>
<dbReference type="CDD" id="cd01514">
    <property type="entry name" value="Elongation_Factor_C"/>
    <property type="match status" value="1"/>
</dbReference>
<dbReference type="SMART" id="SM00838">
    <property type="entry name" value="EFG_C"/>
    <property type="match status" value="1"/>
</dbReference>
<dbReference type="Pfam" id="PF00679">
    <property type="entry name" value="EFG_C"/>
    <property type="match status" value="1"/>
</dbReference>
<dbReference type="EMBL" id="BARW01015679">
    <property type="protein sequence ID" value="GAI97614.1"/>
    <property type="molecule type" value="Genomic_DNA"/>
</dbReference>
<comment type="caution">
    <text evidence="2">The sequence shown here is derived from an EMBL/GenBank/DDBJ whole genome shotgun (WGS) entry which is preliminary data.</text>
</comment>
<name>X1UZ24_9ZZZZ</name>
<feature type="domain" description="Elongation factor EFG" evidence="1">
    <location>
        <begin position="1"/>
        <end position="75"/>
    </location>
</feature>
<feature type="non-terminal residue" evidence="2">
    <location>
        <position position="1"/>
    </location>
</feature>
<dbReference type="SUPFAM" id="SSF54980">
    <property type="entry name" value="EF-G C-terminal domain-like"/>
    <property type="match status" value="1"/>
</dbReference>
<sequence>PEGSEGPVNAIINKRRGKITNVVPEGEYVRVHGVIPAAETIGIADDIRGSTQGRAFFGYEFSGFEKVPQSIEEDLILEIRKRKGMPDHLANSSSWDRFIYKKT</sequence>
<dbReference type="Gene3D" id="3.30.70.240">
    <property type="match status" value="1"/>
</dbReference>
<dbReference type="InterPro" id="IPR000640">
    <property type="entry name" value="EFG_V-like"/>
</dbReference>
<dbReference type="AlphaFoldDB" id="X1UZ24"/>
<evidence type="ECO:0000313" key="2">
    <source>
        <dbReference type="EMBL" id="GAI97614.1"/>
    </source>
</evidence>
<organism evidence="2">
    <name type="scientific">marine sediment metagenome</name>
    <dbReference type="NCBI Taxonomy" id="412755"/>
    <lineage>
        <taxon>unclassified sequences</taxon>
        <taxon>metagenomes</taxon>
        <taxon>ecological metagenomes</taxon>
    </lineage>
</organism>
<evidence type="ECO:0000259" key="1">
    <source>
        <dbReference type="SMART" id="SM00838"/>
    </source>
</evidence>
<proteinExistence type="predicted"/>
<accession>X1UZ24</accession>